<evidence type="ECO:0000313" key="1">
    <source>
        <dbReference type="EMBL" id="PSW13462.1"/>
    </source>
</evidence>
<dbReference type="Proteomes" id="UP000241346">
    <property type="component" value="Unassembled WGS sequence"/>
</dbReference>
<organism evidence="1 2">
    <name type="scientific">Photobacterium rosenbergii</name>
    <dbReference type="NCBI Taxonomy" id="294936"/>
    <lineage>
        <taxon>Bacteria</taxon>
        <taxon>Pseudomonadati</taxon>
        <taxon>Pseudomonadota</taxon>
        <taxon>Gammaproteobacteria</taxon>
        <taxon>Vibrionales</taxon>
        <taxon>Vibrionaceae</taxon>
        <taxon>Photobacterium</taxon>
    </lineage>
</organism>
<dbReference type="Gene3D" id="3.30.700.10">
    <property type="entry name" value="Glycoprotein, Type 4 Pilin"/>
    <property type="match status" value="1"/>
</dbReference>
<dbReference type="EMBL" id="PYMB01000003">
    <property type="protein sequence ID" value="PSW13462.1"/>
    <property type="molecule type" value="Genomic_DNA"/>
</dbReference>
<dbReference type="AlphaFoldDB" id="A0A2T3NFZ3"/>
<dbReference type="InterPro" id="IPR045584">
    <property type="entry name" value="Pilin-like"/>
</dbReference>
<accession>A0A2T3NFZ3</accession>
<dbReference type="OrthoDB" id="5902365at2"/>
<evidence type="ECO:0000313" key="2">
    <source>
        <dbReference type="Proteomes" id="UP000241346"/>
    </source>
</evidence>
<gene>
    <name evidence="1" type="ORF">C9J01_11555</name>
</gene>
<proteinExistence type="predicted"/>
<name>A0A2T3NFZ3_9GAMM</name>
<comment type="caution">
    <text evidence="1">The sequence shown here is derived from an EMBL/GenBank/DDBJ whole genome shotgun (WGS) entry which is preliminary data.</text>
</comment>
<protein>
    <submittedName>
        <fullName evidence="1">Prepilin-type cleavage/methylation domain-containing protein</fullName>
    </submittedName>
</protein>
<dbReference type="SUPFAM" id="SSF54523">
    <property type="entry name" value="Pili subunits"/>
    <property type="match status" value="1"/>
</dbReference>
<reference evidence="1 2" key="1">
    <citation type="submission" date="2018-03" db="EMBL/GenBank/DDBJ databases">
        <title>Whole genome sequencing of Histamine producing bacteria.</title>
        <authorList>
            <person name="Butler K."/>
        </authorList>
    </citation>
    <scope>NUCLEOTIDE SEQUENCE [LARGE SCALE GENOMIC DNA]</scope>
    <source>
        <strain evidence="1 2">DSM 19138</strain>
    </source>
</reference>
<sequence length="145" mass="16089">MVVVIVLIGVLALTAAPKFMNSQADARIAVLKGFEAAFYAANEIVMAKAEVAGILDGTGKEKNIPGTDLYVRDNYISVKPTHLHSAMSIDGLTVSEYDDWTFIYFGEERDGERFKADQCYIQLMQYQDSETETDGLKIFRKFGGC</sequence>